<feature type="chain" id="PRO_5014682462" evidence="1">
    <location>
        <begin position="24"/>
        <end position="89"/>
    </location>
</feature>
<protein>
    <submittedName>
        <fullName evidence="2">Putative secreted protein</fullName>
    </submittedName>
</protein>
<evidence type="ECO:0000256" key="1">
    <source>
        <dbReference type="SAM" id="SignalP"/>
    </source>
</evidence>
<reference evidence="2" key="1">
    <citation type="submission" date="2018-01" db="EMBL/GenBank/DDBJ databases">
        <title>An insight into the sialome of Amazonian anophelines.</title>
        <authorList>
            <person name="Ribeiro J.M."/>
            <person name="Scarpassa V."/>
            <person name="Calvo E."/>
        </authorList>
    </citation>
    <scope>NUCLEOTIDE SEQUENCE</scope>
</reference>
<sequence>MLLRPFWSCWLLPLIRPCCLVIAYNSSARGSSGSDIALLLLGPQAPVVRCEIFCVNTACPSSCSDDDGFRWFPLKHPDRGRSYLSSSVD</sequence>
<name>A0A2M4D6C2_ANODA</name>
<evidence type="ECO:0000313" key="2">
    <source>
        <dbReference type="EMBL" id="MBW73105.1"/>
    </source>
</evidence>
<dbReference type="AlphaFoldDB" id="A0A2M4D6C2"/>
<accession>A0A2M4D6C2</accession>
<organism evidence="2">
    <name type="scientific">Anopheles darlingi</name>
    <name type="common">Mosquito</name>
    <dbReference type="NCBI Taxonomy" id="43151"/>
    <lineage>
        <taxon>Eukaryota</taxon>
        <taxon>Metazoa</taxon>
        <taxon>Ecdysozoa</taxon>
        <taxon>Arthropoda</taxon>
        <taxon>Hexapoda</taxon>
        <taxon>Insecta</taxon>
        <taxon>Pterygota</taxon>
        <taxon>Neoptera</taxon>
        <taxon>Endopterygota</taxon>
        <taxon>Diptera</taxon>
        <taxon>Nematocera</taxon>
        <taxon>Culicoidea</taxon>
        <taxon>Culicidae</taxon>
        <taxon>Anophelinae</taxon>
        <taxon>Anopheles</taxon>
    </lineage>
</organism>
<keyword evidence="1" id="KW-0732">Signal</keyword>
<dbReference type="EMBL" id="GGFL01008927">
    <property type="protein sequence ID" value="MBW73105.1"/>
    <property type="molecule type" value="Transcribed_RNA"/>
</dbReference>
<feature type="signal peptide" evidence="1">
    <location>
        <begin position="1"/>
        <end position="23"/>
    </location>
</feature>
<proteinExistence type="predicted"/>